<feature type="chain" id="PRO_5014195786" evidence="1">
    <location>
        <begin position="23"/>
        <end position="109"/>
    </location>
</feature>
<comment type="caution">
    <text evidence="2">The sequence shown here is derived from an EMBL/GenBank/DDBJ whole genome shotgun (WGS) entry which is preliminary data.</text>
</comment>
<keyword evidence="3" id="KW-1185">Reference proteome</keyword>
<sequence length="109" mass="11757">MYRLSKFATVPLLLAFSTPAARFNSQAVEGGRTRKEKVRSVWTVISQRRGVPGWAGPTGGEGVAPPAGIVSFSSEGRFDTGAVPFLLDIADHESPGELVEWSGVERRIE</sequence>
<proteinExistence type="predicted"/>
<name>A0A2H9TNB7_9FUNG</name>
<dbReference type="EMBL" id="MTSL01000073">
    <property type="protein sequence ID" value="PJF19219.1"/>
    <property type="molecule type" value="Genomic_DNA"/>
</dbReference>
<protein>
    <submittedName>
        <fullName evidence="2">Uncharacterized protein</fullName>
    </submittedName>
</protein>
<keyword evidence="1" id="KW-0732">Signal</keyword>
<evidence type="ECO:0000313" key="2">
    <source>
        <dbReference type="EMBL" id="PJF19219.1"/>
    </source>
</evidence>
<dbReference type="Proteomes" id="UP000240830">
    <property type="component" value="Unassembled WGS sequence"/>
</dbReference>
<gene>
    <name evidence="2" type="ORF">PSACC_00954</name>
</gene>
<accession>A0A2H9TNB7</accession>
<dbReference type="AlphaFoldDB" id="A0A2H9TNB7"/>
<reference evidence="2 3" key="1">
    <citation type="submission" date="2016-10" db="EMBL/GenBank/DDBJ databases">
        <title>The genome of Paramicrosporidium saccamoebae is the missing link in understanding Cryptomycota and Microsporidia evolution.</title>
        <authorList>
            <person name="Quandt C.A."/>
            <person name="Beaudet D."/>
            <person name="Corsaro D."/>
            <person name="Michel R."/>
            <person name="Corradi N."/>
            <person name="James T."/>
        </authorList>
    </citation>
    <scope>NUCLEOTIDE SEQUENCE [LARGE SCALE GENOMIC DNA]</scope>
    <source>
        <strain evidence="2 3">KSL3</strain>
    </source>
</reference>
<evidence type="ECO:0000313" key="3">
    <source>
        <dbReference type="Proteomes" id="UP000240830"/>
    </source>
</evidence>
<evidence type="ECO:0000256" key="1">
    <source>
        <dbReference type="SAM" id="SignalP"/>
    </source>
</evidence>
<organism evidence="2 3">
    <name type="scientific">Paramicrosporidium saccamoebae</name>
    <dbReference type="NCBI Taxonomy" id="1246581"/>
    <lineage>
        <taxon>Eukaryota</taxon>
        <taxon>Fungi</taxon>
        <taxon>Fungi incertae sedis</taxon>
        <taxon>Cryptomycota</taxon>
        <taxon>Cryptomycota incertae sedis</taxon>
        <taxon>Paramicrosporidium</taxon>
    </lineage>
</organism>
<feature type="signal peptide" evidence="1">
    <location>
        <begin position="1"/>
        <end position="22"/>
    </location>
</feature>